<evidence type="ECO:0000313" key="2">
    <source>
        <dbReference type="Proteomes" id="UP001530400"/>
    </source>
</evidence>
<comment type="caution">
    <text evidence="1">The sequence shown here is derived from an EMBL/GenBank/DDBJ whole genome shotgun (WGS) entry which is preliminary data.</text>
</comment>
<name>A0ABD3PH11_9STRA</name>
<accession>A0ABD3PH11</accession>
<reference evidence="1 2" key="1">
    <citation type="submission" date="2024-10" db="EMBL/GenBank/DDBJ databases">
        <title>Updated reference genomes for cyclostephanoid diatoms.</title>
        <authorList>
            <person name="Roberts W.R."/>
            <person name="Alverson A.J."/>
        </authorList>
    </citation>
    <scope>NUCLEOTIDE SEQUENCE [LARGE SCALE GENOMIC DNA]</scope>
    <source>
        <strain evidence="1 2">AJA010-31</strain>
    </source>
</reference>
<dbReference type="EMBL" id="JALLPJ020000629">
    <property type="protein sequence ID" value="KAL3786971.1"/>
    <property type="molecule type" value="Genomic_DNA"/>
</dbReference>
<keyword evidence="2" id="KW-1185">Reference proteome</keyword>
<proteinExistence type="predicted"/>
<sequence length="188" mass="21748">MSSYLDIAAELQSQIAFILCEEVFVEATGPILRGRVRCLEGLSEKRRWMACFRATQAVMADVWTRIDPVNTMPNGAAPHHLTWMFYFIKLYNQEETNSINVGGVDEKTFRKWTWLFIEATSFLEYPVISWEKRVGGCEARITIDGTDMPVQHKFDWRFMFHKFCSNGLKYEVGVCIQSGNIVWINGPF</sequence>
<organism evidence="1 2">
    <name type="scientific">Cyclotella atomus</name>
    <dbReference type="NCBI Taxonomy" id="382360"/>
    <lineage>
        <taxon>Eukaryota</taxon>
        <taxon>Sar</taxon>
        <taxon>Stramenopiles</taxon>
        <taxon>Ochrophyta</taxon>
        <taxon>Bacillariophyta</taxon>
        <taxon>Coscinodiscophyceae</taxon>
        <taxon>Thalassiosirophycidae</taxon>
        <taxon>Stephanodiscales</taxon>
        <taxon>Stephanodiscaceae</taxon>
        <taxon>Cyclotella</taxon>
    </lineage>
</organism>
<dbReference type="Proteomes" id="UP001530400">
    <property type="component" value="Unassembled WGS sequence"/>
</dbReference>
<dbReference type="AlphaFoldDB" id="A0ABD3PH11"/>
<evidence type="ECO:0000313" key="1">
    <source>
        <dbReference type="EMBL" id="KAL3786971.1"/>
    </source>
</evidence>
<gene>
    <name evidence="1" type="ORF">ACHAWO_005110</name>
</gene>
<protein>
    <submittedName>
        <fullName evidence="1">Uncharacterized protein</fullName>
    </submittedName>
</protein>